<name>A0AAV7MJN5_PLEWA</name>
<keyword evidence="2" id="KW-1185">Reference proteome</keyword>
<gene>
    <name evidence="1" type="ORF">NDU88_007237</name>
</gene>
<dbReference type="EMBL" id="JANPWB010000014">
    <property type="protein sequence ID" value="KAJ1102183.1"/>
    <property type="molecule type" value="Genomic_DNA"/>
</dbReference>
<accession>A0AAV7MJN5</accession>
<reference evidence="1" key="1">
    <citation type="journal article" date="2022" name="bioRxiv">
        <title>Sequencing and chromosome-scale assembly of the giantPleurodeles waltlgenome.</title>
        <authorList>
            <person name="Brown T."/>
            <person name="Elewa A."/>
            <person name="Iarovenko S."/>
            <person name="Subramanian E."/>
            <person name="Araus A.J."/>
            <person name="Petzold A."/>
            <person name="Susuki M."/>
            <person name="Suzuki K.-i.T."/>
            <person name="Hayashi T."/>
            <person name="Toyoda A."/>
            <person name="Oliveira C."/>
            <person name="Osipova E."/>
            <person name="Leigh N.D."/>
            <person name="Simon A."/>
            <person name="Yun M.H."/>
        </authorList>
    </citation>
    <scope>NUCLEOTIDE SEQUENCE</scope>
    <source>
        <strain evidence="1">20211129_DDA</strain>
        <tissue evidence="1">Liver</tissue>
    </source>
</reference>
<proteinExistence type="predicted"/>
<comment type="caution">
    <text evidence="1">The sequence shown here is derived from an EMBL/GenBank/DDBJ whole genome shotgun (WGS) entry which is preliminary data.</text>
</comment>
<sequence length="143" mass="15563">MGGHSYQALRAVPLERLKKICGLSAFTQIRYSCRGPGVSFQGRCRVVDGRTTAVSCGQCRAGIHLLGRMVRQRGSGERYKPALAVLDIKSPHQERTEVTMAEAHAKDEEEEQLGTAPVNLRVLDLGATDSVIPAGIKSDHHDL</sequence>
<protein>
    <submittedName>
        <fullName evidence="1">Uncharacterized protein</fullName>
    </submittedName>
</protein>
<evidence type="ECO:0000313" key="2">
    <source>
        <dbReference type="Proteomes" id="UP001066276"/>
    </source>
</evidence>
<evidence type="ECO:0000313" key="1">
    <source>
        <dbReference type="EMBL" id="KAJ1102183.1"/>
    </source>
</evidence>
<dbReference type="Proteomes" id="UP001066276">
    <property type="component" value="Chromosome 10"/>
</dbReference>
<organism evidence="1 2">
    <name type="scientific">Pleurodeles waltl</name>
    <name type="common">Iberian ribbed newt</name>
    <dbReference type="NCBI Taxonomy" id="8319"/>
    <lineage>
        <taxon>Eukaryota</taxon>
        <taxon>Metazoa</taxon>
        <taxon>Chordata</taxon>
        <taxon>Craniata</taxon>
        <taxon>Vertebrata</taxon>
        <taxon>Euteleostomi</taxon>
        <taxon>Amphibia</taxon>
        <taxon>Batrachia</taxon>
        <taxon>Caudata</taxon>
        <taxon>Salamandroidea</taxon>
        <taxon>Salamandridae</taxon>
        <taxon>Pleurodelinae</taxon>
        <taxon>Pleurodeles</taxon>
    </lineage>
</organism>
<dbReference type="AlphaFoldDB" id="A0AAV7MJN5"/>